<dbReference type="AlphaFoldDB" id="A0A1I5HS86"/>
<accession>A0A1I5HS86</accession>
<gene>
    <name evidence="1" type="ORF">SAMN05428971_4288</name>
</gene>
<dbReference type="OrthoDB" id="6625856at2"/>
<dbReference type="GO" id="GO:0003677">
    <property type="term" value="F:DNA binding"/>
    <property type="evidence" value="ECO:0007669"/>
    <property type="project" value="InterPro"/>
</dbReference>
<dbReference type="Proteomes" id="UP000198968">
    <property type="component" value="Unassembled WGS sequence"/>
</dbReference>
<dbReference type="Gene3D" id="1.10.260.40">
    <property type="entry name" value="lambda repressor-like DNA-binding domains"/>
    <property type="match status" value="1"/>
</dbReference>
<evidence type="ECO:0000313" key="1">
    <source>
        <dbReference type="EMBL" id="SFO51184.1"/>
    </source>
</evidence>
<proteinExistence type="predicted"/>
<keyword evidence="2" id="KW-1185">Reference proteome</keyword>
<dbReference type="InterPro" id="IPR010982">
    <property type="entry name" value="Lambda_DNA-bd_dom_sf"/>
</dbReference>
<name>A0A1I5HS86_9GAMM</name>
<sequence length="79" mass="9002">MGNQILQRPIAVQHNVRELRLAAGLSQEIAAERFDLSQRVWQTKEASKNPALLSQGEYELLMLLAGEHPHYELVPKLKK</sequence>
<dbReference type="RefSeq" id="WP_090967113.1">
    <property type="nucleotide sequence ID" value="NZ_FOVG01000007.1"/>
</dbReference>
<protein>
    <submittedName>
        <fullName evidence="1">Uncharacterized protein</fullName>
    </submittedName>
</protein>
<evidence type="ECO:0000313" key="2">
    <source>
        <dbReference type="Proteomes" id="UP000198968"/>
    </source>
</evidence>
<dbReference type="EMBL" id="FOVG01000007">
    <property type="protein sequence ID" value="SFO51184.1"/>
    <property type="molecule type" value="Genomic_DNA"/>
</dbReference>
<reference evidence="2" key="1">
    <citation type="submission" date="2016-10" db="EMBL/GenBank/DDBJ databases">
        <authorList>
            <person name="Varghese N."/>
            <person name="Submissions S."/>
        </authorList>
    </citation>
    <scope>NUCLEOTIDE SEQUENCE [LARGE SCALE GENOMIC DNA]</scope>
    <source>
        <strain evidence="2">OV426</strain>
    </source>
</reference>
<organism evidence="1 2">
    <name type="scientific">Candidatus Pantoea varia</name>
    <dbReference type="NCBI Taxonomy" id="1881036"/>
    <lineage>
        <taxon>Bacteria</taxon>
        <taxon>Pseudomonadati</taxon>
        <taxon>Pseudomonadota</taxon>
        <taxon>Gammaproteobacteria</taxon>
        <taxon>Enterobacterales</taxon>
        <taxon>Erwiniaceae</taxon>
        <taxon>Pantoea</taxon>
    </lineage>
</organism>
<dbReference type="SUPFAM" id="SSF47413">
    <property type="entry name" value="lambda repressor-like DNA-binding domains"/>
    <property type="match status" value="1"/>
</dbReference>